<evidence type="ECO:0000313" key="5">
    <source>
        <dbReference type="Proteomes" id="UP001362899"/>
    </source>
</evidence>
<dbReference type="InterPro" id="IPR050320">
    <property type="entry name" value="N5-glutamine_MTase"/>
</dbReference>
<keyword evidence="2" id="KW-0808">Transferase</keyword>
<keyword evidence="3" id="KW-0949">S-adenosyl-L-methionine</keyword>
<evidence type="ECO:0000256" key="2">
    <source>
        <dbReference type="ARBA" id="ARBA00022679"/>
    </source>
</evidence>
<dbReference type="NCBIfam" id="TIGR00536">
    <property type="entry name" value="hemK_fam"/>
    <property type="match status" value="1"/>
</dbReference>
<keyword evidence="1 4" id="KW-0489">Methyltransferase</keyword>
<dbReference type="Proteomes" id="UP001362899">
    <property type="component" value="Unassembled WGS sequence"/>
</dbReference>
<dbReference type="AlphaFoldDB" id="A0AAV5RLT1"/>
<dbReference type="PANTHER" id="PTHR18895">
    <property type="entry name" value="HEMK METHYLTRANSFERASE"/>
    <property type="match status" value="1"/>
</dbReference>
<sequence>MSRLAKLTAALGAQQAQAELRWMLRELKAEAVDDAVKLRSQGYPLQYILGTQPFGGLDIICKPGALIPRWETEEWCLKLSKSLNPLENNKVLDMCTGTGCVLFLLLHELHNMNKSNRASIKTNSIFTGIGIDNSDAALDVSRQNLNQLPALEPLRSRIELLNHDIHKPLPASALSSTVVTANPPYIYSLNEADSSVSEHEPRNALLHQPRIYEDLVHRTLETSATKAVFEVGYLNQIDTCVDIFHKHKWRAWGEKDSNDNWRTVWAEK</sequence>
<dbReference type="GO" id="GO:0032259">
    <property type="term" value="P:methylation"/>
    <property type="evidence" value="ECO:0007669"/>
    <property type="project" value="UniProtKB-KW"/>
</dbReference>
<dbReference type="InterPro" id="IPR029063">
    <property type="entry name" value="SAM-dependent_MTases_sf"/>
</dbReference>
<dbReference type="EMBL" id="BTGC01000008">
    <property type="protein sequence ID" value="GMM52486.1"/>
    <property type="molecule type" value="Genomic_DNA"/>
</dbReference>
<dbReference type="Gene3D" id="1.10.8.10">
    <property type="entry name" value="DNA helicase RuvA subunit, C-terminal domain"/>
    <property type="match status" value="1"/>
</dbReference>
<evidence type="ECO:0000313" key="4">
    <source>
        <dbReference type="EMBL" id="GMM52486.1"/>
    </source>
</evidence>
<comment type="caution">
    <text evidence="4">The sequence shown here is derived from an EMBL/GenBank/DDBJ whole genome shotgun (WGS) entry which is preliminary data.</text>
</comment>
<organism evidence="4 5">
    <name type="scientific">Starmerella bacillaris</name>
    <name type="common">Yeast</name>
    <name type="synonym">Candida zemplinina</name>
    <dbReference type="NCBI Taxonomy" id="1247836"/>
    <lineage>
        <taxon>Eukaryota</taxon>
        <taxon>Fungi</taxon>
        <taxon>Dikarya</taxon>
        <taxon>Ascomycota</taxon>
        <taxon>Saccharomycotina</taxon>
        <taxon>Dipodascomycetes</taxon>
        <taxon>Dipodascales</taxon>
        <taxon>Trichomonascaceae</taxon>
        <taxon>Starmerella</taxon>
    </lineage>
</organism>
<dbReference type="PANTHER" id="PTHR18895:SF74">
    <property type="entry name" value="MTRF1L RELEASE FACTOR GLUTAMINE METHYLTRANSFERASE"/>
    <property type="match status" value="1"/>
</dbReference>
<dbReference type="InterPro" id="IPR004556">
    <property type="entry name" value="HemK-like"/>
</dbReference>
<dbReference type="CDD" id="cd02440">
    <property type="entry name" value="AdoMet_MTases"/>
    <property type="match status" value="1"/>
</dbReference>
<name>A0AAV5RLT1_STABA</name>
<evidence type="ECO:0000256" key="1">
    <source>
        <dbReference type="ARBA" id="ARBA00022603"/>
    </source>
</evidence>
<evidence type="ECO:0000256" key="3">
    <source>
        <dbReference type="ARBA" id="ARBA00022691"/>
    </source>
</evidence>
<dbReference type="Gene3D" id="3.40.50.150">
    <property type="entry name" value="Vaccinia Virus protein VP39"/>
    <property type="match status" value="1"/>
</dbReference>
<dbReference type="SUPFAM" id="SSF53335">
    <property type="entry name" value="S-adenosyl-L-methionine-dependent methyltransferases"/>
    <property type="match status" value="1"/>
</dbReference>
<keyword evidence="5" id="KW-1185">Reference proteome</keyword>
<dbReference type="GO" id="GO:0005739">
    <property type="term" value="C:mitochondrion"/>
    <property type="evidence" value="ECO:0007669"/>
    <property type="project" value="TreeGrafter"/>
</dbReference>
<dbReference type="GO" id="GO:0008276">
    <property type="term" value="F:protein methyltransferase activity"/>
    <property type="evidence" value="ECO:0007669"/>
    <property type="project" value="InterPro"/>
</dbReference>
<reference evidence="4 5" key="1">
    <citation type="journal article" date="2023" name="Elife">
        <title>Identification of key yeast species and microbe-microbe interactions impacting larval growth of Drosophila in the wild.</title>
        <authorList>
            <person name="Mure A."/>
            <person name="Sugiura Y."/>
            <person name="Maeda R."/>
            <person name="Honda K."/>
            <person name="Sakurai N."/>
            <person name="Takahashi Y."/>
            <person name="Watada M."/>
            <person name="Katoh T."/>
            <person name="Gotoh A."/>
            <person name="Gotoh Y."/>
            <person name="Taniguchi I."/>
            <person name="Nakamura K."/>
            <person name="Hayashi T."/>
            <person name="Katayama T."/>
            <person name="Uemura T."/>
            <person name="Hattori Y."/>
        </authorList>
    </citation>
    <scope>NUCLEOTIDE SEQUENCE [LARGE SCALE GENOMIC DNA]</scope>
    <source>
        <strain evidence="4 5">SB-73</strain>
    </source>
</reference>
<proteinExistence type="predicted"/>
<accession>A0AAV5RLT1</accession>
<gene>
    <name evidence="4" type="ORF">DASB73_034490</name>
</gene>
<protein>
    <submittedName>
        <fullName evidence="4">S-adenosylmethionine-dependent methyltransferase</fullName>
    </submittedName>
</protein>